<dbReference type="InterPro" id="IPR042099">
    <property type="entry name" value="ANL_N_sf"/>
</dbReference>
<evidence type="ECO:0000313" key="4">
    <source>
        <dbReference type="EMBL" id="PWF55148.1"/>
    </source>
</evidence>
<evidence type="ECO:0000313" key="5">
    <source>
        <dbReference type="Proteomes" id="UP000241421"/>
    </source>
</evidence>
<dbReference type="InterPro" id="IPR000873">
    <property type="entry name" value="AMP-dep_synth/lig_dom"/>
</dbReference>
<keyword evidence="1" id="KW-0596">Phosphopantetheine</keyword>
<evidence type="ECO:0000256" key="1">
    <source>
        <dbReference type="ARBA" id="ARBA00022450"/>
    </source>
</evidence>
<dbReference type="PANTHER" id="PTHR43767:SF10">
    <property type="entry name" value="SURFACTIN SYNTHASE SUBUNIT 1"/>
    <property type="match status" value="1"/>
</dbReference>
<dbReference type="InterPro" id="IPR045851">
    <property type="entry name" value="AMP-bd_C_sf"/>
</dbReference>
<dbReference type="GO" id="GO:0016877">
    <property type="term" value="F:ligase activity, forming carbon-sulfur bonds"/>
    <property type="evidence" value="ECO:0007669"/>
    <property type="project" value="UniProtKB-ARBA"/>
</dbReference>
<dbReference type="PANTHER" id="PTHR43767">
    <property type="entry name" value="LONG-CHAIN-FATTY-ACID--COA LIGASE"/>
    <property type="match status" value="1"/>
</dbReference>
<dbReference type="InterPro" id="IPR006162">
    <property type="entry name" value="Ppantetheine_attach_site"/>
</dbReference>
<protein>
    <submittedName>
        <fullName evidence="4">4-coumarate--CoA ligase</fullName>
    </submittedName>
</protein>
<gene>
    <name evidence="4" type="ORF">C7C56_003325</name>
</gene>
<dbReference type="PROSITE" id="PS50075">
    <property type="entry name" value="CARRIER"/>
    <property type="match status" value="1"/>
</dbReference>
<dbReference type="Pfam" id="PF13193">
    <property type="entry name" value="AMP-binding_C"/>
    <property type="match status" value="1"/>
</dbReference>
<dbReference type="EMBL" id="PXWF02000043">
    <property type="protein sequence ID" value="PWF55148.1"/>
    <property type="molecule type" value="Genomic_DNA"/>
</dbReference>
<dbReference type="AlphaFoldDB" id="A0A2U2I5W0"/>
<dbReference type="Gene3D" id="3.30.300.30">
    <property type="match status" value="1"/>
</dbReference>
<dbReference type="PROSITE" id="PS00012">
    <property type="entry name" value="PHOSPHOPANTETHEINE"/>
    <property type="match status" value="1"/>
</dbReference>
<keyword evidence="5" id="KW-1185">Reference proteome</keyword>
<name>A0A2U2I5W0_9BURK</name>
<dbReference type="SUPFAM" id="SSF56801">
    <property type="entry name" value="Acetyl-CoA synthetase-like"/>
    <property type="match status" value="1"/>
</dbReference>
<dbReference type="InterPro" id="IPR009081">
    <property type="entry name" value="PP-bd_ACP"/>
</dbReference>
<dbReference type="InterPro" id="IPR050237">
    <property type="entry name" value="ATP-dep_AMP-bd_enzyme"/>
</dbReference>
<evidence type="ECO:0000256" key="2">
    <source>
        <dbReference type="ARBA" id="ARBA00022553"/>
    </source>
</evidence>
<dbReference type="Pfam" id="PF00501">
    <property type="entry name" value="AMP-binding"/>
    <property type="match status" value="1"/>
</dbReference>
<organism evidence="4 5">
    <name type="scientific">Massilia glaciei</name>
    <dbReference type="NCBI Taxonomy" id="1524097"/>
    <lineage>
        <taxon>Bacteria</taxon>
        <taxon>Pseudomonadati</taxon>
        <taxon>Pseudomonadota</taxon>
        <taxon>Betaproteobacteria</taxon>
        <taxon>Burkholderiales</taxon>
        <taxon>Oxalobacteraceae</taxon>
        <taxon>Telluria group</taxon>
        <taxon>Massilia</taxon>
    </lineage>
</organism>
<dbReference type="Proteomes" id="UP000241421">
    <property type="component" value="Unassembled WGS sequence"/>
</dbReference>
<reference evidence="4 5" key="1">
    <citation type="submission" date="2018-04" db="EMBL/GenBank/DDBJ databases">
        <title>Massilia violaceinigra sp. nov., a novel purple-pigmented bacterium isolated from Tianshan glacier, Xinjiang, China.</title>
        <authorList>
            <person name="Wang H."/>
        </authorList>
    </citation>
    <scope>NUCLEOTIDE SEQUENCE [LARGE SCALE GENOMIC DNA]</scope>
    <source>
        <strain evidence="4 5">B448-2</strain>
    </source>
</reference>
<comment type="caution">
    <text evidence="4">The sequence shown here is derived from an EMBL/GenBank/DDBJ whole genome shotgun (WGS) entry which is preliminary data.</text>
</comment>
<keyword evidence="4" id="KW-0436">Ligase</keyword>
<proteinExistence type="predicted"/>
<sequence>MRHDSALSNAHWGDALSLDDDLGVDSLELMQLAGTLAQALHLHLSGVEDYLLARRTLGQWVDVAAAGLAHDARRITFHTSGSGGAPKPCGHALGALEQEAAELARLFGGRRRLVVAVPCHHLYGFLFSILLARALGLGVDAVVDARGWVPAQLARRLLPGDLVLGHPAFWRGVADGAQRMPADVVGVSSTAPCPPALAHALAGCGLAALIEVYGSSETAGVGWRAGPDAPFRLFKHWSRDPALPATLSRTLPDGGTLACDCPDLLDWRDGRHFVLGARHDSAVQVGGVNVFPERVREVLRRHPQVRDAAVRLMRADEGDRLKAFIVPAPGVDDPALFAAQLRRWIDRMLPAAQRPKAIATGSALPRTAAGKLCDWNAGN</sequence>
<accession>A0A2U2I5W0</accession>
<dbReference type="InterPro" id="IPR025110">
    <property type="entry name" value="AMP-bd_C"/>
</dbReference>
<dbReference type="Gene3D" id="3.40.50.12780">
    <property type="entry name" value="N-terminal domain of ligase-like"/>
    <property type="match status" value="1"/>
</dbReference>
<dbReference type="OrthoDB" id="9787658at2"/>
<feature type="domain" description="Carrier" evidence="3">
    <location>
        <begin position="1"/>
        <end position="68"/>
    </location>
</feature>
<evidence type="ECO:0000259" key="3">
    <source>
        <dbReference type="PROSITE" id="PS50075"/>
    </source>
</evidence>
<keyword evidence="2" id="KW-0597">Phosphoprotein</keyword>